<protein>
    <submittedName>
        <fullName evidence="4">DUF1707 domain-containing protein</fullName>
    </submittedName>
</protein>
<reference evidence="5" key="1">
    <citation type="journal article" date="2019" name="Int. J. Syst. Evol. Microbiol.">
        <title>The Global Catalogue of Microorganisms (GCM) 10K type strain sequencing project: providing services to taxonomists for standard genome sequencing and annotation.</title>
        <authorList>
            <consortium name="The Broad Institute Genomics Platform"/>
            <consortium name="The Broad Institute Genome Sequencing Center for Infectious Disease"/>
            <person name="Wu L."/>
            <person name="Ma J."/>
        </authorList>
    </citation>
    <scope>NUCLEOTIDE SEQUENCE [LARGE SCALE GENOMIC DNA]</scope>
    <source>
        <strain evidence="5">CGMCC 4.7397</strain>
    </source>
</reference>
<dbReference type="PANTHER" id="PTHR40763:SF4">
    <property type="entry name" value="DUF1707 DOMAIN-CONTAINING PROTEIN"/>
    <property type="match status" value="1"/>
</dbReference>
<proteinExistence type="predicted"/>
<feature type="transmembrane region" description="Helical" evidence="2">
    <location>
        <begin position="157"/>
        <end position="181"/>
    </location>
</feature>
<feature type="compositionally biased region" description="Basic and acidic residues" evidence="1">
    <location>
        <begin position="65"/>
        <end position="74"/>
    </location>
</feature>
<gene>
    <name evidence="4" type="ORF">ACFQH9_11040</name>
</gene>
<feature type="compositionally biased region" description="Gly residues" evidence="1">
    <location>
        <begin position="40"/>
        <end position="54"/>
    </location>
</feature>
<keyword evidence="5" id="KW-1185">Reference proteome</keyword>
<evidence type="ECO:0000256" key="2">
    <source>
        <dbReference type="SAM" id="Phobius"/>
    </source>
</evidence>
<evidence type="ECO:0000256" key="1">
    <source>
        <dbReference type="SAM" id="MobiDB-lite"/>
    </source>
</evidence>
<evidence type="ECO:0000313" key="4">
    <source>
        <dbReference type="EMBL" id="MFC5948811.1"/>
    </source>
</evidence>
<sequence>MTSPARPEPEPEAATAAIRSDRDTSASSDTATTAATHGTPTGGPSGAGPSGGAATGTTTTPGRTRASDAERERTVARLHDAVGEGRLDLAEAEERTAAAYAARYRDELDPLLADLPGVGRLGGAESWSAIWESVVWRGRQAVWGPEAARPTPQHCRAAVGVLVGALVWVLLCAVAGAVVVAG</sequence>
<evidence type="ECO:0000259" key="3">
    <source>
        <dbReference type="Pfam" id="PF08044"/>
    </source>
</evidence>
<evidence type="ECO:0000313" key="5">
    <source>
        <dbReference type="Proteomes" id="UP001596119"/>
    </source>
</evidence>
<name>A0ABW1I5A2_9PSEU</name>
<organism evidence="4 5">
    <name type="scientific">Pseudonocardia lutea</name>
    <dbReference type="NCBI Taxonomy" id="2172015"/>
    <lineage>
        <taxon>Bacteria</taxon>
        <taxon>Bacillati</taxon>
        <taxon>Actinomycetota</taxon>
        <taxon>Actinomycetes</taxon>
        <taxon>Pseudonocardiales</taxon>
        <taxon>Pseudonocardiaceae</taxon>
        <taxon>Pseudonocardia</taxon>
    </lineage>
</organism>
<keyword evidence="2" id="KW-1133">Transmembrane helix</keyword>
<feature type="compositionally biased region" description="Low complexity" evidence="1">
    <location>
        <begin position="25"/>
        <end position="39"/>
    </location>
</feature>
<dbReference type="PANTHER" id="PTHR40763">
    <property type="entry name" value="MEMBRANE PROTEIN-RELATED"/>
    <property type="match status" value="1"/>
</dbReference>
<feature type="domain" description="DUF1707" evidence="3">
    <location>
        <begin position="64"/>
        <end position="116"/>
    </location>
</feature>
<dbReference type="RefSeq" id="WP_379565882.1">
    <property type="nucleotide sequence ID" value="NZ_JBHSQK010000021.1"/>
</dbReference>
<dbReference type="EMBL" id="JBHSQK010000021">
    <property type="protein sequence ID" value="MFC5948811.1"/>
    <property type="molecule type" value="Genomic_DNA"/>
</dbReference>
<feature type="region of interest" description="Disordered" evidence="1">
    <location>
        <begin position="1"/>
        <end position="74"/>
    </location>
</feature>
<keyword evidence="2" id="KW-0812">Transmembrane</keyword>
<keyword evidence="2" id="KW-0472">Membrane</keyword>
<dbReference type="InterPro" id="IPR012551">
    <property type="entry name" value="DUF1707_SHOCT-like"/>
</dbReference>
<comment type="caution">
    <text evidence="4">The sequence shown here is derived from an EMBL/GenBank/DDBJ whole genome shotgun (WGS) entry which is preliminary data.</text>
</comment>
<dbReference type="Pfam" id="PF08044">
    <property type="entry name" value="DUF1707"/>
    <property type="match status" value="1"/>
</dbReference>
<accession>A0ABW1I5A2</accession>
<feature type="compositionally biased region" description="Low complexity" evidence="1">
    <location>
        <begin position="55"/>
        <end position="64"/>
    </location>
</feature>
<dbReference type="Proteomes" id="UP001596119">
    <property type="component" value="Unassembled WGS sequence"/>
</dbReference>